<name>A0A485KVT5_9STRA</name>
<keyword evidence="3" id="KW-1185">Reference proteome</keyword>
<reference evidence="1" key="2">
    <citation type="submission" date="2019-06" db="EMBL/GenBank/DDBJ databases">
        <title>Genomics analysis of Aphanomyces spp. identifies a new class of oomycete effector associated with host adaptation.</title>
        <authorList>
            <person name="Gaulin E."/>
        </authorList>
    </citation>
    <scope>NUCLEOTIDE SEQUENCE</scope>
    <source>
        <strain evidence="1">CBS 578.67</strain>
    </source>
</reference>
<sequence length="260" mass="28137">MALPLILTAAGANATEEQNVLLEHRAHLATLFNNSVVAESNAPCQRVAGGVQSCQWPSRGPSQRICPDDGTWLDHSFAGECCAVYTSTRTNQIAHVVGADVHMSVEKVTWTICLPCSVLHPPSQYLHPSVGLPPPAPFSPQPRRRHLLDRTPHNLPLAVVQHVSIWPCLIVHGLGYTGGPTTPSDEKYWGNIHAPCCSSVHFALDKVAFGWVSTPVAEISPAWPRRPWIRAGRNGTLATRGICLAFPTGDVQTRPSCSCI</sequence>
<organism evidence="2 3">
    <name type="scientific">Aphanomyces stellatus</name>
    <dbReference type="NCBI Taxonomy" id="120398"/>
    <lineage>
        <taxon>Eukaryota</taxon>
        <taxon>Sar</taxon>
        <taxon>Stramenopiles</taxon>
        <taxon>Oomycota</taxon>
        <taxon>Saprolegniomycetes</taxon>
        <taxon>Saprolegniales</taxon>
        <taxon>Verrucalvaceae</taxon>
        <taxon>Aphanomyces</taxon>
    </lineage>
</organism>
<dbReference type="EMBL" id="CAADRA010005369">
    <property type="protein sequence ID" value="VFT89144.1"/>
    <property type="molecule type" value="Genomic_DNA"/>
</dbReference>
<evidence type="ECO:0000313" key="2">
    <source>
        <dbReference type="EMBL" id="VFT89144.1"/>
    </source>
</evidence>
<reference evidence="2 3" key="1">
    <citation type="submission" date="2019-03" db="EMBL/GenBank/DDBJ databases">
        <authorList>
            <person name="Gaulin E."/>
            <person name="Dumas B."/>
        </authorList>
    </citation>
    <scope>NUCLEOTIDE SEQUENCE [LARGE SCALE GENOMIC DNA]</scope>
    <source>
        <strain evidence="2">CBS 568.67</strain>
    </source>
</reference>
<proteinExistence type="predicted"/>
<dbReference type="EMBL" id="VJMH01005348">
    <property type="protein sequence ID" value="KAF0697017.1"/>
    <property type="molecule type" value="Genomic_DNA"/>
</dbReference>
<dbReference type="Proteomes" id="UP000332933">
    <property type="component" value="Unassembled WGS sequence"/>
</dbReference>
<evidence type="ECO:0000313" key="3">
    <source>
        <dbReference type="Proteomes" id="UP000332933"/>
    </source>
</evidence>
<gene>
    <name evidence="2" type="primary">Aste57867_12291</name>
    <name evidence="1" type="ORF">As57867_012246</name>
    <name evidence="2" type="ORF">ASTE57867_12291</name>
</gene>
<accession>A0A485KVT5</accession>
<protein>
    <submittedName>
        <fullName evidence="2">Aste57867_12291 protein</fullName>
    </submittedName>
</protein>
<evidence type="ECO:0000313" key="1">
    <source>
        <dbReference type="EMBL" id="KAF0697017.1"/>
    </source>
</evidence>
<dbReference type="AlphaFoldDB" id="A0A485KVT5"/>